<dbReference type="PANTHER" id="PTHR11669:SF8">
    <property type="entry name" value="DNA POLYMERASE III SUBUNIT DELTA"/>
    <property type="match status" value="1"/>
</dbReference>
<dbReference type="Gene3D" id="3.40.50.300">
    <property type="entry name" value="P-loop containing nucleotide triphosphate hydrolases"/>
    <property type="match status" value="1"/>
</dbReference>
<name>A0A9D9GV96_9FIRM</name>
<proteinExistence type="predicted"/>
<gene>
    <name evidence="1" type="ORF">IAC61_03640</name>
</gene>
<sequence length="322" mass="35467">MSFAPYIYSRQKVLTKMWSSAIRENRLGHAYLLVGEEGAPLKETAVFLAKSILCDNPSPLADESCHICTRIDSGSYPDFILLDGADETVKKEQVEGLESLFSQTALEKKGIMVYVINLVENMTEKAANAILKFLEEPSSDTYAILTTQNQTKVLPTIASRCQIYHLRLAPRDEVIAEAIKLGVSQEDAELLSPFCNEPKLILDTASSPRYPKAKEASLNLMAGLLKGKGATRFAAETASLTIKDKPALRLYFDLVCLFLLDVNAHSGGRSLPSYGKIVDGLAKKIKNPQEKLLQAMTMRQEIETNVNAGLLLTHLASELCKE</sequence>
<dbReference type="PANTHER" id="PTHR11669">
    <property type="entry name" value="REPLICATION FACTOR C / DNA POLYMERASE III GAMMA-TAU SUBUNIT"/>
    <property type="match status" value="1"/>
</dbReference>
<accession>A0A9D9GV96</accession>
<dbReference type="InterPro" id="IPR050238">
    <property type="entry name" value="DNA_Rep/Repair_Clamp_Loader"/>
</dbReference>
<dbReference type="EMBL" id="JADINA010000024">
    <property type="protein sequence ID" value="MBO8426396.1"/>
    <property type="molecule type" value="Genomic_DNA"/>
</dbReference>
<comment type="caution">
    <text evidence="1">The sequence shown here is derived from an EMBL/GenBank/DDBJ whole genome shotgun (WGS) entry which is preliminary data.</text>
</comment>
<evidence type="ECO:0008006" key="3">
    <source>
        <dbReference type="Google" id="ProtNLM"/>
    </source>
</evidence>
<protein>
    <recommendedName>
        <fullName evidence="3">DNA-directed DNA polymerase</fullName>
    </recommendedName>
</protein>
<organism evidence="1 2">
    <name type="scientific">Candidatus Alloenteromonas pullistercoris</name>
    <dbReference type="NCBI Taxonomy" id="2840785"/>
    <lineage>
        <taxon>Bacteria</taxon>
        <taxon>Bacillati</taxon>
        <taxon>Bacillota</taxon>
        <taxon>Bacillota incertae sedis</taxon>
        <taxon>Candidatus Alloenteromonas</taxon>
    </lineage>
</organism>
<reference evidence="1" key="2">
    <citation type="journal article" date="2021" name="PeerJ">
        <title>Extensive microbial diversity within the chicken gut microbiome revealed by metagenomics and culture.</title>
        <authorList>
            <person name="Gilroy R."/>
            <person name="Ravi A."/>
            <person name="Getino M."/>
            <person name="Pursley I."/>
            <person name="Horton D.L."/>
            <person name="Alikhan N.F."/>
            <person name="Baker D."/>
            <person name="Gharbi K."/>
            <person name="Hall N."/>
            <person name="Watson M."/>
            <person name="Adriaenssens E.M."/>
            <person name="Foster-Nyarko E."/>
            <person name="Jarju S."/>
            <person name="Secka A."/>
            <person name="Antonio M."/>
            <person name="Oren A."/>
            <person name="Chaudhuri R.R."/>
            <person name="La Ragione R."/>
            <person name="Hildebrand F."/>
            <person name="Pallen M.J."/>
        </authorList>
    </citation>
    <scope>NUCLEOTIDE SEQUENCE</scope>
    <source>
        <strain evidence="1">17113</strain>
    </source>
</reference>
<dbReference type="InterPro" id="IPR027417">
    <property type="entry name" value="P-loop_NTPase"/>
</dbReference>
<dbReference type="Proteomes" id="UP000823634">
    <property type="component" value="Unassembled WGS sequence"/>
</dbReference>
<dbReference type="SUPFAM" id="SSF52540">
    <property type="entry name" value="P-loop containing nucleoside triphosphate hydrolases"/>
    <property type="match status" value="1"/>
</dbReference>
<dbReference type="GO" id="GO:0006261">
    <property type="term" value="P:DNA-templated DNA replication"/>
    <property type="evidence" value="ECO:0007669"/>
    <property type="project" value="TreeGrafter"/>
</dbReference>
<reference evidence="1" key="1">
    <citation type="submission" date="2020-10" db="EMBL/GenBank/DDBJ databases">
        <authorList>
            <person name="Gilroy R."/>
        </authorList>
    </citation>
    <scope>NUCLEOTIDE SEQUENCE</scope>
    <source>
        <strain evidence="1">17113</strain>
    </source>
</reference>
<dbReference type="AlphaFoldDB" id="A0A9D9GV96"/>
<evidence type="ECO:0000313" key="1">
    <source>
        <dbReference type="EMBL" id="MBO8426396.1"/>
    </source>
</evidence>
<evidence type="ECO:0000313" key="2">
    <source>
        <dbReference type="Proteomes" id="UP000823634"/>
    </source>
</evidence>
<dbReference type="Pfam" id="PF13177">
    <property type="entry name" value="DNA_pol3_delta2"/>
    <property type="match status" value="1"/>
</dbReference>